<feature type="active site" evidence="5">
    <location>
        <position position="418"/>
    </location>
</feature>
<dbReference type="SUPFAM" id="SSF48225">
    <property type="entry name" value="Seven-hairpin glycosidases"/>
    <property type="match status" value="1"/>
</dbReference>
<name>A0AAV7JUQ7_9METZ</name>
<dbReference type="InterPro" id="IPR012341">
    <property type="entry name" value="6hp_glycosidase-like_sf"/>
</dbReference>
<dbReference type="Pfam" id="PF02225">
    <property type="entry name" value="PA"/>
    <property type="match status" value="1"/>
</dbReference>
<dbReference type="Gene3D" id="1.50.10.10">
    <property type="match status" value="1"/>
</dbReference>
<dbReference type="InterPro" id="IPR003137">
    <property type="entry name" value="PA_domain"/>
</dbReference>
<keyword evidence="7" id="KW-0326">Glycosidase</keyword>
<accession>A0AAV7JUQ7</accession>
<keyword evidence="6" id="KW-0106">Calcium</keyword>
<organism evidence="10 11">
    <name type="scientific">Oopsacas minuta</name>
    <dbReference type="NCBI Taxonomy" id="111878"/>
    <lineage>
        <taxon>Eukaryota</taxon>
        <taxon>Metazoa</taxon>
        <taxon>Porifera</taxon>
        <taxon>Hexactinellida</taxon>
        <taxon>Hexasterophora</taxon>
        <taxon>Lyssacinosida</taxon>
        <taxon>Leucopsacidae</taxon>
        <taxon>Oopsacas</taxon>
    </lineage>
</organism>
<keyword evidence="6" id="KW-0479">Metal-binding</keyword>
<comment type="caution">
    <text evidence="10">The sequence shown here is derived from an EMBL/GenBank/DDBJ whole genome shotgun (WGS) entry which is preliminary data.</text>
</comment>
<evidence type="ECO:0000313" key="11">
    <source>
        <dbReference type="Proteomes" id="UP001165289"/>
    </source>
</evidence>
<dbReference type="Pfam" id="PF01532">
    <property type="entry name" value="Glyco_hydro_47"/>
    <property type="match status" value="1"/>
</dbReference>
<evidence type="ECO:0000256" key="4">
    <source>
        <dbReference type="ARBA" id="ARBA00023180"/>
    </source>
</evidence>
<evidence type="ECO:0000313" key="10">
    <source>
        <dbReference type="EMBL" id="KAI6652130.1"/>
    </source>
</evidence>
<evidence type="ECO:0000256" key="7">
    <source>
        <dbReference type="RuleBase" id="RU361193"/>
    </source>
</evidence>
<dbReference type="Gene3D" id="3.50.30.30">
    <property type="match status" value="1"/>
</dbReference>
<evidence type="ECO:0000256" key="2">
    <source>
        <dbReference type="ARBA" id="ARBA00007658"/>
    </source>
</evidence>
<gene>
    <name evidence="10" type="ORF">LOD99_4675</name>
</gene>
<protein>
    <recommendedName>
        <fullName evidence="7">alpha-1,2-Mannosidase</fullName>
        <ecNumber evidence="7">3.2.1.-</ecNumber>
    </recommendedName>
</protein>
<keyword evidence="7" id="KW-0378">Hydrolase</keyword>
<feature type="active site" description="Proton donor" evidence="5">
    <location>
        <position position="157"/>
    </location>
</feature>
<dbReference type="InterPro" id="IPR036026">
    <property type="entry name" value="Seven-hairpin_glycosidases"/>
</dbReference>
<keyword evidence="3" id="KW-0256">Endoplasmic reticulum</keyword>
<dbReference type="AlphaFoldDB" id="A0AAV7JUQ7"/>
<dbReference type="GO" id="GO:0005509">
    <property type="term" value="F:calcium ion binding"/>
    <property type="evidence" value="ECO:0007669"/>
    <property type="project" value="InterPro"/>
</dbReference>
<comment type="subcellular location">
    <subcellularLocation>
        <location evidence="1">Endoplasmic reticulum</location>
    </subcellularLocation>
</comment>
<feature type="signal peptide" evidence="8">
    <location>
        <begin position="1"/>
        <end position="20"/>
    </location>
</feature>
<dbReference type="EC" id="3.2.1.-" evidence="7"/>
<dbReference type="InterPro" id="IPR044674">
    <property type="entry name" value="EDEM1/2/3"/>
</dbReference>
<reference evidence="10 11" key="1">
    <citation type="journal article" date="2023" name="BMC Biol.">
        <title>The compact genome of the sponge Oopsacas minuta (Hexactinellida) is lacking key metazoan core genes.</title>
        <authorList>
            <person name="Santini S."/>
            <person name="Schenkelaars Q."/>
            <person name="Jourda C."/>
            <person name="Duchesne M."/>
            <person name="Belahbib H."/>
            <person name="Rocher C."/>
            <person name="Selva M."/>
            <person name="Riesgo A."/>
            <person name="Vervoort M."/>
            <person name="Leys S.P."/>
            <person name="Kodjabachian L."/>
            <person name="Le Bivic A."/>
            <person name="Borchiellini C."/>
            <person name="Claverie J.M."/>
            <person name="Renard E."/>
        </authorList>
    </citation>
    <scope>NUCLEOTIDE SEQUENCE [LARGE SCALE GENOMIC DNA]</scope>
    <source>
        <strain evidence="10">SPO-2</strain>
    </source>
</reference>
<comment type="similarity">
    <text evidence="2 7">Belongs to the glycosyl hydrolase 47 family.</text>
</comment>
<keyword evidence="11" id="KW-1185">Reference proteome</keyword>
<dbReference type="GO" id="GO:0005975">
    <property type="term" value="P:carbohydrate metabolic process"/>
    <property type="evidence" value="ECO:0007669"/>
    <property type="project" value="InterPro"/>
</dbReference>
<dbReference type="GO" id="GO:1904380">
    <property type="term" value="P:endoplasmic reticulum mannose trimming"/>
    <property type="evidence" value="ECO:0007669"/>
    <property type="project" value="InterPro"/>
</dbReference>
<feature type="active site" evidence="5">
    <location>
        <position position="306"/>
    </location>
</feature>
<evidence type="ECO:0000256" key="8">
    <source>
        <dbReference type="SAM" id="SignalP"/>
    </source>
</evidence>
<dbReference type="EMBL" id="JAKMXF010000300">
    <property type="protein sequence ID" value="KAI6652130.1"/>
    <property type="molecule type" value="Genomic_DNA"/>
</dbReference>
<dbReference type="Proteomes" id="UP001165289">
    <property type="component" value="Unassembled WGS sequence"/>
</dbReference>
<feature type="chain" id="PRO_5043764904" description="alpha-1,2-Mannosidase" evidence="8">
    <location>
        <begin position="21"/>
        <end position="797"/>
    </location>
</feature>
<dbReference type="InterPro" id="IPR046450">
    <property type="entry name" value="PA_dom_sf"/>
</dbReference>
<feature type="binding site" evidence="6">
    <location>
        <position position="504"/>
    </location>
    <ligand>
        <name>Ca(2+)</name>
        <dbReference type="ChEBI" id="CHEBI:29108"/>
    </ligand>
</feature>
<feature type="active site" description="Proton donor" evidence="5">
    <location>
        <position position="400"/>
    </location>
</feature>
<dbReference type="PRINTS" id="PR00747">
    <property type="entry name" value="GLYHDRLASE47"/>
</dbReference>
<dbReference type="SUPFAM" id="SSF52025">
    <property type="entry name" value="PA domain"/>
    <property type="match status" value="1"/>
</dbReference>
<comment type="cofactor">
    <cofactor evidence="6">
        <name>Ca(2+)</name>
        <dbReference type="ChEBI" id="CHEBI:29108"/>
    </cofactor>
</comment>
<evidence type="ECO:0000256" key="6">
    <source>
        <dbReference type="PIRSR" id="PIRSR601382-2"/>
    </source>
</evidence>
<keyword evidence="4" id="KW-0325">Glycoprotein</keyword>
<dbReference type="PANTHER" id="PTHR45679:SF2">
    <property type="entry name" value="ER DEGRADATION-ENHANCING ALPHA-MANNOSIDASE-LIKE PROTEIN 3"/>
    <property type="match status" value="1"/>
</dbReference>
<dbReference type="GO" id="GO:0016020">
    <property type="term" value="C:membrane"/>
    <property type="evidence" value="ECO:0007669"/>
    <property type="project" value="InterPro"/>
</dbReference>
<proteinExistence type="inferred from homology"/>
<evidence type="ECO:0000256" key="1">
    <source>
        <dbReference type="ARBA" id="ARBA00004240"/>
    </source>
</evidence>
<dbReference type="GO" id="GO:0004571">
    <property type="term" value="F:mannosyl-oligosaccharide 1,2-alpha-mannosidase activity"/>
    <property type="evidence" value="ECO:0007669"/>
    <property type="project" value="InterPro"/>
</dbReference>
<dbReference type="InterPro" id="IPR001382">
    <property type="entry name" value="Glyco_hydro_47"/>
</dbReference>
<evidence type="ECO:0000256" key="5">
    <source>
        <dbReference type="PIRSR" id="PIRSR601382-1"/>
    </source>
</evidence>
<sequence length="797" mass="88479">MHLPYLMVLILLILLHPVSSSDTGSRLHHKADLPHINKIVNDLSSLNTSHTDVTLTSSYKEDLRDRVQALFNHTYTAYMLHAYPYDELMPLSCSGRNRGVTPSRGDVDEALGNFSLTLIDTLDTLALMGQIQEFSYAIRRVIRQVTFNANLSVSVFETNIRVLGGLLSGHVLAEHLKARGHGEVAWYRGELLEMSTEVAHRLIPAFYSETGIPYPLINLKTGRVVGTDGRGTVTRSTCTACAGTLLLEFGALSRLTGNPLWERKAKEVLHSIWLRRDAKTHLVGSVIDVENGKWLRTDSGVGAGLDSYFEYLLKGYILFGDRDYWDMFNEHYISIEKYVRRGMHMVQVSMDNPSRPIRSYADSLAAFWPGLQVLAGDVWGARRVYQGFLQVVDKWEVLPEAYNFDLGVHWGQHHLRPEFIESTLFLYQATRSSMYLEIGRKTLEVLEKYAKVECGLAAFEDVKSKKLADRMDSFVLAETLKYLYLLFSEEGDLPINIDEFIFTTEAHLLPLSLSTKEGSSKGLGLTEEKCLDELRSLELYRNLIRDLPVTMDEKPQDLCTDKAGSPQLSAHELDLASESHRQLLTQMGISIQQQQNGNLQLVYNPAGAHSQQLSAAGTQLMQELIKLAETARDGNGVLINSNVNFRSVVFNEGTDTEIVSLAGAAMFGRALAVGSFVGGPLAVYSPLKGCDVTAVDLSGRIALIERGGCLFQEKAINAQNAGAIGAIIYDDSKENNSKLITMSADPEISKDSLIIPAVYIGSKEGRLVKNMIEEGHEVTAKILGEALLDKLDKKQDP</sequence>
<dbReference type="GO" id="GO:0044322">
    <property type="term" value="C:endoplasmic reticulum quality control compartment"/>
    <property type="evidence" value="ECO:0007669"/>
    <property type="project" value="GOC"/>
</dbReference>
<keyword evidence="8" id="KW-0732">Signal</keyword>
<evidence type="ECO:0000259" key="9">
    <source>
        <dbReference type="Pfam" id="PF02225"/>
    </source>
</evidence>
<feature type="domain" description="PA" evidence="9">
    <location>
        <begin position="679"/>
        <end position="766"/>
    </location>
</feature>
<evidence type="ECO:0000256" key="3">
    <source>
        <dbReference type="ARBA" id="ARBA00022824"/>
    </source>
</evidence>
<dbReference type="PANTHER" id="PTHR45679">
    <property type="entry name" value="ER DEGRADATION-ENHANCING ALPHA-MANNOSIDASE-LIKE PROTEIN 2"/>
    <property type="match status" value="1"/>
</dbReference>